<dbReference type="Pfam" id="PF12732">
    <property type="entry name" value="YtxH"/>
    <property type="match status" value="1"/>
</dbReference>
<evidence type="ECO:0000256" key="1">
    <source>
        <dbReference type="SAM" id="Coils"/>
    </source>
</evidence>
<dbReference type="OrthoDB" id="2692215at2"/>
<reference evidence="2 3" key="1">
    <citation type="journal article" date="2016" name="Front. Microbiol.">
        <title>Microevolution Analysis of Bacillus coahuilensis Unveils Differences in Phosphorus Acquisition Strategies and Their Regulation.</title>
        <authorList>
            <person name="Gomez-Lunar Z."/>
            <person name="Hernandez-Gonzalez I."/>
            <person name="Rodriguez-Torres M.D."/>
            <person name="Souza V."/>
            <person name="Olmedo-Alvarez G."/>
        </authorList>
    </citation>
    <scope>NUCLEOTIDE SEQUENCE [LARGE SCALE GENOMIC DNA]</scope>
    <source>
        <strain evidence="3">p1.1.43</strain>
    </source>
</reference>
<dbReference type="InterPro" id="IPR024623">
    <property type="entry name" value="YtxH"/>
</dbReference>
<name>A0A147KAY0_9BACI</name>
<proteinExistence type="predicted"/>
<keyword evidence="1" id="KW-0175">Coiled coil</keyword>
<evidence type="ECO:0000313" key="3">
    <source>
        <dbReference type="Proteomes" id="UP000074108"/>
    </source>
</evidence>
<accession>A0A147KAY0</accession>
<dbReference type="PATRIC" id="fig|1150625.3.peg.859"/>
<dbReference type="Proteomes" id="UP000074108">
    <property type="component" value="Unassembled WGS sequence"/>
</dbReference>
<gene>
    <name evidence="2" type="ORF">Q75_04115</name>
</gene>
<dbReference type="EMBL" id="LDYG01000019">
    <property type="protein sequence ID" value="KUP07950.1"/>
    <property type="molecule type" value="Genomic_DNA"/>
</dbReference>
<dbReference type="InterPro" id="IPR052928">
    <property type="entry name" value="Desiccation-related_membrane"/>
</dbReference>
<evidence type="ECO:0008006" key="4">
    <source>
        <dbReference type="Google" id="ProtNLM"/>
    </source>
</evidence>
<dbReference type="RefSeq" id="WP_059350480.1">
    <property type="nucleotide sequence ID" value="NZ_LDYG01000019.1"/>
</dbReference>
<evidence type="ECO:0000313" key="2">
    <source>
        <dbReference type="EMBL" id="KUP07950.1"/>
    </source>
</evidence>
<feature type="coiled-coil region" evidence="1">
    <location>
        <begin position="88"/>
        <end position="122"/>
    </location>
</feature>
<comment type="caution">
    <text evidence="2">The sequence shown here is derived from an EMBL/GenBank/DDBJ whole genome shotgun (WGS) entry which is preliminary data.</text>
</comment>
<dbReference type="PANTHER" id="PTHR35792">
    <property type="entry name" value="GENERAL STRESS PROTEIN"/>
    <property type="match status" value="1"/>
</dbReference>
<dbReference type="PANTHER" id="PTHR35792:SF3">
    <property type="entry name" value="IG HYPOTHETICAL 17707"/>
    <property type="match status" value="1"/>
</dbReference>
<dbReference type="STRING" id="1150625.Q75_04115"/>
<sequence>MNNKKSFLIGLVTGSIASAAYTFLHAPNSGKVTRKQLEEKKNTLISQYKDVSFAAKDVKNSIQTLVKEGKETISAFSKDVKNSVDYWKEDINQNTNKIKLEIESIQETVKKLEENMPKASKNEGNQ</sequence>
<keyword evidence="3" id="KW-1185">Reference proteome</keyword>
<protein>
    <recommendedName>
        <fullName evidence="4">Gas vesicle protein</fullName>
    </recommendedName>
</protein>
<organism evidence="2 3">
    <name type="scientific">Bacillus coahuilensis p1.1.43</name>
    <dbReference type="NCBI Taxonomy" id="1150625"/>
    <lineage>
        <taxon>Bacteria</taxon>
        <taxon>Bacillati</taxon>
        <taxon>Bacillota</taxon>
        <taxon>Bacilli</taxon>
        <taxon>Bacillales</taxon>
        <taxon>Bacillaceae</taxon>
        <taxon>Bacillus</taxon>
    </lineage>
</organism>
<dbReference type="AlphaFoldDB" id="A0A147KAY0"/>